<dbReference type="InterPro" id="IPR035919">
    <property type="entry name" value="EAL_sf"/>
</dbReference>
<evidence type="ECO:0000256" key="2">
    <source>
        <dbReference type="SAM" id="Coils"/>
    </source>
</evidence>
<dbReference type="SUPFAM" id="SSF141868">
    <property type="entry name" value="EAL domain-like"/>
    <property type="match status" value="1"/>
</dbReference>
<gene>
    <name evidence="5" type="ORF">EDC91_101214</name>
</gene>
<evidence type="ECO:0000256" key="1">
    <source>
        <dbReference type="ARBA" id="ARBA00001946"/>
    </source>
</evidence>
<dbReference type="SMART" id="SM00267">
    <property type="entry name" value="GGDEF"/>
    <property type="match status" value="1"/>
</dbReference>
<dbReference type="Pfam" id="PF00990">
    <property type="entry name" value="GGDEF"/>
    <property type="match status" value="1"/>
</dbReference>
<dbReference type="PANTHER" id="PTHR44757:SF2">
    <property type="entry name" value="BIOFILM ARCHITECTURE MAINTENANCE PROTEIN MBAA"/>
    <property type="match status" value="1"/>
</dbReference>
<dbReference type="InterPro" id="IPR029787">
    <property type="entry name" value="Nucleotide_cyclase"/>
</dbReference>
<dbReference type="GO" id="GO:0003824">
    <property type="term" value="F:catalytic activity"/>
    <property type="evidence" value="ECO:0007669"/>
    <property type="project" value="UniProtKB-ARBA"/>
</dbReference>
<sequence length="857" mass="97781">MTPDVSSLEKRVSRLRRLATKFKRAESAQNALLEISNIANEAGSMEDFYQGIHLHLKKLIPADNFYISLKNQDQLELPFFLDEKDAHPTELYPNSNLSDMLKRGLTGYVLRTQKPLLCDEATAERLAAEGEIENLGSPCHQWLGVPIIRNGLAIGALVVQSYKSEVSYGETEVELMVFICHHIAGVLERLRHHEQLEQAIQQRTQELSQAYDKLKQEVYERRRAERLQRSLFEIADLATSNLDMHDFYVELHQIISHLLPANNCYIALLDHTSTILEFPFYVSQLSSMPPAPRPLKDGLVEYLLRNCKPVLLAQKDIRHLIKKGEIYSKAPDLNHTQTMQQWIGVPLRIQGEVVGALAIYSFSMDQKYQFKDLELLTFVSQHIATAIERKLATETLKRSNEELEDMVQERTAELAQTNHELQKEISQRRTIEQKLIHDAKHDSLTGLPNRQMFMERLTETFESRHFYKFALLFIDLDRFKMINDTLGHLEGDHFLIETAKRLNTCIRDQDLLARLGGDEFVILLDNLYNTGDAKEVAERILYELSRPFELSGQLFNSGASIGISLCEDPRQTSSETLLRDADTAMYMAKTRGKGCYVVFDEKSHQQMMHDLTLENELRQAFESHQLQLQYVPVQDLNSNKLVALDAKPYWQHPQHGVLNYRQLTQLAEQANLQLELDRYVIELLNDEFASLPLEQDAFVHICLSSQHLTYKHALRNLQNCLGSCRFALDRLCIFFNEISLARDHDNHAIGFETLKELGVSLGIADYGSGYSSILTLSFLPISCLKLEAELANGIQGARHRRLLAAIRRSAESLQLQLIADGVNSAEQQQTLQQLGIYKVQCAAETLLPHAQSSSICA</sequence>
<dbReference type="Gene3D" id="3.30.450.40">
    <property type="match status" value="2"/>
</dbReference>
<accession>A0A4R2FLV0</accession>
<evidence type="ECO:0000313" key="5">
    <source>
        <dbReference type="EMBL" id="TCN90738.1"/>
    </source>
</evidence>
<dbReference type="PROSITE" id="PS50883">
    <property type="entry name" value="EAL"/>
    <property type="match status" value="1"/>
</dbReference>
<dbReference type="CDD" id="cd01949">
    <property type="entry name" value="GGDEF"/>
    <property type="match status" value="1"/>
</dbReference>
<proteinExistence type="predicted"/>
<organism evidence="5 6">
    <name type="scientific">Shewanella fodinae</name>
    <dbReference type="NCBI Taxonomy" id="552357"/>
    <lineage>
        <taxon>Bacteria</taxon>
        <taxon>Pseudomonadati</taxon>
        <taxon>Pseudomonadota</taxon>
        <taxon>Gammaproteobacteria</taxon>
        <taxon>Alteromonadales</taxon>
        <taxon>Shewanellaceae</taxon>
        <taxon>Shewanella</taxon>
    </lineage>
</organism>
<dbReference type="Gene3D" id="3.30.70.270">
    <property type="match status" value="1"/>
</dbReference>
<name>A0A4R2FLV0_9GAMM</name>
<reference evidence="5 6" key="1">
    <citation type="submission" date="2019-03" db="EMBL/GenBank/DDBJ databases">
        <title>Freshwater and sediment microbial communities from various areas in North America, analyzing microbe dynamics in response to fracking.</title>
        <authorList>
            <person name="Lamendella R."/>
        </authorList>
    </citation>
    <scope>NUCLEOTIDE SEQUENCE [LARGE SCALE GENOMIC DNA]</scope>
    <source>
        <strain evidence="5 6">74A</strain>
    </source>
</reference>
<dbReference type="InterPro" id="IPR052155">
    <property type="entry name" value="Biofilm_reg_signaling"/>
</dbReference>
<dbReference type="InterPro" id="IPR043128">
    <property type="entry name" value="Rev_trsase/Diguanyl_cyclase"/>
</dbReference>
<dbReference type="SMART" id="SM00052">
    <property type="entry name" value="EAL"/>
    <property type="match status" value="1"/>
</dbReference>
<dbReference type="PANTHER" id="PTHR44757">
    <property type="entry name" value="DIGUANYLATE CYCLASE DGCP"/>
    <property type="match status" value="1"/>
</dbReference>
<keyword evidence="6" id="KW-1185">Reference proteome</keyword>
<dbReference type="FunFam" id="3.30.70.270:FF:000001">
    <property type="entry name" value="Diguanylate cyclase domain protein"/>
    <property type="match status" value="1"/>
</dbReference>
<dbReference type="Gene3D" id="3.20.20.450">
    <property type="entry name" value="EAL domain"/>
    <property type="match status" value="1"/>
</dbReference>
<dbReference type="SUPFAM" id="SSF55781">
    <property type="entry name" value="GAF domain-like"/>
    <property type="match status" value="2"/>
</dbReference>
<feature type="domain" description="EAL" evidence="3">
    <location>
        <begin position="610"/>
        <end position="857"/>
    </location>
</feature>
<evidence type="ECO:0000259" key="4">
    <source>
        <dbReference type="PROSITE" id="PS50887"/>
    </source>
</evidence>
<dbReference type="SMART" id="SM00065">
    <property type="entry name" value="GAF"/>
    <property type="match status" value="2"/>
</dbReference>
<comment type="cofactor">
    <cofactor evidence="1">
        <name>Mg(2+)</name>
        <dbReference type="ChEBI" id="CHEBI:18420"/>
    </cofactor>
</comment>
<dbReference type="SUPFAM" id="SSF55073">
    <property type="entry name" value="Nucleotide cyclase"/>
    <property type="match status" value="1"/>
</dbReference>
<dbReference type="Pfam" id="PF13185">
    <property type="entry name" value="GAF_2"/>
    <property type="match status" value="2"/>
</dbReference>
<dbReference type="EMBL" id="SLWF01000001">
    <property type="protein sequence ID" value="TCN90738.1"/>
    <property type="molecule type" value="Genomic_DNA"/>
</dbReference>
<dbReference type="NCBIfam" id="TIGR00254">
    <property type="entry name" value="GGDEF"/>
    <property type="match status" value="1"/>
</dbReference>
<dbReference type="InterPro" id="IPR001633">
    <property type="entry name" value="EAL_dom"/>
</dbReference>
<dbReference type="Proteomes" id="UP000294832">
    <property type="component" value="Unassembled WGS sequence"/>
</dbReference>
<dbReference type="CDD" id="cd01948">
    <property type="entry name" value="EAL"/>
    <property type="match status" value="1"/>
</dbReference>
<dbReference type="PROSITE" id="PS50887">
    <property type="entry name" value="GGDEF"/>
    <property type="match status" value="1"/>
</dbReference>
<dbReference type="InterPro" id="IPR000160">
    <property type="entry name" value="GGDEF_dom"/>
</dbReference>
<feature type="coiled-coil region" evidence="2">
    <location>
        <begin position="389"/>
        <end position="434"/>
    </location>
</feature>
<comment type="caution">
    <text evidence="5">The sequence shown here is derived from an EMBL/GenBank/DDBJ whole genome shotgun (WGS) entry which is preliminary data.</text>
</comment>
<dbReference type="InterPro" id="IPR003018">
    <property type="entry name" value="GAF"/>
</dbReference>
<keyword evidence="2" id="KW-0175">Coiled coil</keyword>
<dbReference type="AlphaFoldDB" id="A0A4R2FLV0"/>
<dbReference type="Pfam" id="PF00563">
    <property type="entry name" value="EAL"/>
    <property type="match status" value="1"/>
</dbReference>
<evidence type="ECO:0000313" key="6">
    <source>
        <dbReference type="Proteomes" id="UP000294832"/>
    </source>
</evidence>
<dbReference type="InterPro" id="IPR029016">
    <property type="entry name" value="GAF-like_dom_sf"/>
</dbReference>
<evidence type="ECO:0000259" key="3">
    <source>
        <dbReference type="PROSITE" id="PS50883"/>
    </source>
</evidence>
<feature type="domain" description="GGDEF" evidence="4">
    <location>
        <begin position="467"/>
        <end position="601"/>
    </location>
</feature>
<protein>
    <submittedName>
        <fullName evidence="5">Diguanylate cyclase/phosphodiesterase with GAF sensor</fullName>
    </submittedName>
</protein>